<reference evidence="1" key="2">
    <citation type="journal article" date="2015" name="Data Brief">
        <title>Shoot transcriptome of the giant reed, Arundo donax.</title>
        <authorList>
            <person name="Barrero R.A."/>
            <person name="Guerrero F.D."/>
            <person name="Moolhuijzen P."/>
            <person name="Goolsby J.A."/>
            <person name="Tidwell J."/>
            <person name="Bellgard S.E."/>
            <person name="Bellgard M.I."/>
        </authorList>
    </citation>
    <scope>NUCLEOTIDE SEQUENCE</scope>
    <source>
        <tissue evidence="1">Shoot tissue taken approximately 20 cm above the soil surface</tissue>
    </source>
</reference>
<evidence type="ECO:0000313" key="1">
    <source>
        <dbReference type="EMBL" id="JAE12845.1"/>
    </source>
</evidence>
<proteinExistence type="predicted"/>
<reference evidence="1" key="1">
    <citation type="submission" date="2014-09" db="EMBL/GenBank/DDBJ databases">
        <authorList>
            <person name="Magalhaes I.L.F."/>
            <person name="Oliveira U."/>
            <person name="Santos F.R."/>
            <person name="Vidigal T.H.D.A."/>
            <person name="Brescovit A.D."/>
            <person name="Santos A.J."/>
        </authorList>
    </citation>
    <scope>NUCLEOTIDE SEQUENCE</scope>
    <source>
        <tissue evidence="1">Shoot tissue taken approximately 20 cm above the soil surface</tissue>
    </source>
</reference>
<dbReference type="EMBL" id="GBRH01185051">
    <property type="protein sequence ID" value="JAE12845.1"/>
    <property type="molecule type" value="Transcribed_RNA"/>
</dbReference>
<name>A0A0A9FIH1_ARUDO</name>
<accession>A0A0A9FIH1</accession>
<protein>
    <submittedName>
        <fullName evidence="1">Uncharacterized protein</fullName>
    </submittedName>
</protein>
<sequence length="42" mass="4863">MTKGINRFSCQVFLMEPLQSLSSVKGHHTPTFNPLSWLYPLR</sequence>
<organism evidence="1">
    <name type="scientific">Arundo donax</name>
    <name type="common">Giant reed</name>
    <name type="synonym">Donax arundinaceus</name>
    <dbReference type="NCBI Taxonomy" id="35708"/>
    <lineage>
        <taxon>Eukaryota</taxon>
        <taxon>Viridiplantae</taxon>
        <taxon>Streptophyta</taxon>
        <taxon>Embryophyta</taxon>
        <taxon>Tracheophyta</taxon>
        <taxon>Spermatophyta</taxon>
        <taxon>Magnoliopsida</taxon>
        <taxon>Liliopsida</taxon>
        <taxon>Poales</taxon>
        <taxon>Poaceae</taxon>
        <taxon>PACMAD clade</taxon>
        <taxon>Arundinoideae</taxon>
        <taxon>Arundineae</taxon>
        <taxon>Arundo</taxon>
    </lineage>
</organism>
<dbReference type="AlphaFoldDB" id="A0A0A9FIH1"/>